<organism evidence="2 3">
    <name type="scientific">Adhaeribacter aerolatus</name>
    <dbReference type="NCBI Taxonomy" id="670289"/>
    <lineage>
        <taxon>Bacteria</taxon>
        <taxon>Pseudomonadati</taxon>
        <taxon>Bacteroidota</taxon>
        <taxon>Cytophagia</taxon>
        <taxon>Cytophagales</taxon>
        <taxon>Hymenobacteraceae</taxon>
        <taxon>Adhaeribacter</taxon>
    </lineage>
</organism>
<sequence length="420" mass="45894">MLFISACSGGGDKKAETKSTAPTAGKEKPAPAASTSISQVNVFLEVSGSMKGFMPTNKAEGITQFQQTIDPFLASIQQSNLIQNKNYFEVREKPYPTTYDQLARTMRYGIQQSASSTTIPAILDSIISQNQNGINILISDFIYSPENNRAVSYVSTDIYRVLSKAKQQGQALSVFAATSDFDGTFYPAQKSAQKTIANCCDTPIPYYVWVMGKPELVSLFNRSLVKNTFPEELHSGFTFEAPAYSVLDKYMPAGNWYCVAENGSCQAITISDLKAPVEMIVGANFSGLPAAFTGAGYLKQNLKIQAENTDAQITNIYPAAQFRTLPGVSGKNTDPLKPFTHFIKIKLTKLNAPQTDLRLQLANQRPAWVQQWTTTNDSQINQAGAKTFNLAGILEGVERAFGADTGGNIFDIAVRLQKEK</sequence>
<dbReference type="Proteomes" id="UP000321532">
    <property type="component" value="Unassembled WGS sequence"/>
</dbReference>
<keyword evidence="3" id="KW-1185">Reference proteome</keyword>
<accession>A0A512ASS7</accession>
<name>A0A512ASS7_9BACT</name>
<evidence type="ECO:0000313" key="3">
    <source>
        <dbReference type="Proteomes" id="UP000321532"/>
    </source>
</evidence>
<dbReference type="EMBL" id="BJYS01000002">
    <property type="protein sequence ID" value="GEO02766.1"/>
    <property type="molecule type" value="Genomic_DNA"/>
</dbReference>
<evidence type="ECO:0000313" key="2">
    <source>
        <dbReference type="EMBL" id="GEO02766.1"/>
    </source>
</evidence>
<reference evidence="2 3" key="1">
    <citation type="submission" date="2019-07" db="EMBL/GenBank/DDBJ databases">
        <title>Whole genome shotgun sequence of Adhaeribacter aerolatus NBRC 106133.</title>
        <authorList>
            <person name="Hosoyama A."/>
            <person name="Uohara A."/>
            <person name="Ohji S."/>
            <person name="Ichikawa N."/>
        </authorList>
    </citation>
    <scope>NUCLEOTIDE SEQUENCE [LARGE SCALE GENOMIC DNA]</scope>
    <source>
        <strain evidence="2 3">NBRC 106133</strain>
    </source>
</reference>
<comment type="caution">
    <text evidence="2">The sequence shown here is derived from an EMBL/GenBank/DDBJ whole genome shotgun (WGS) entry which is preliminary data.</text>
</comment>
<gene>
    <name evidence="2" type="ORF">AAE02nite_04300</name>
</gene>
<proteinExistence type="predicted"/>
<evidence type="ECO:0000256" key="1">
    <source>
        <dbReference type="SAM" id="MobiDB-lite"/>
    </source>
</evidence>
<dbReference type="AlphaFoldDB" id="A0A512ASS7"/>
<protein>
    <submittedName>
        <fullName evidence="2">Uncharacterized protein</fullName>
    </submittedName>
</protein>
<feature type="region of interest" description="Disordered" evidence="1">
    <location>
        <begin position="1"/>
        <end position="32"/>
    </location>
</feature>